<feature type="domain" description="NAD-dependent epimerase/dehydratase" evidence="1">
    <location>
        <begin position="7"/>
        <end position="37"/>
    </location>
</feature>
<gene>
    <name evidence="2" type="ORF">BCF44_13472</name>
</gene>
<dbReference type="InterPro" id="IPR001509">
    <property type="entry name" value="Epimerase_deHydtase"/>
</dbReference>
<dbReference type="RefSeq" id="WP_170218226.1">
    <property type="nucleotide sequence ID" value="NZ_CP144375.1"/>
</dbReference>
<keyword evidence="3" id="KW-1185">Reference proteome</keyword>
<protein>
    <submittedName>
        <fullName evidence="2">NmrA-like family protein</fullName>
    </submittedName>
</protein>
<reference evidence="2 3" key="1">
    <citation type="submission" date="2018-08" db="EMBL/GenBank/DDBJ databases">
        <title>Genomic Encyclopedia of Archaeal and Bacterial Type Strains, Phase II (KMG-II): from individual species to whole genera.</title>
        <authorList>
            <person name="Goeker M."/>
        </authorList>
    </citation>
    <scope>NUCLEOTIDE SEQUENCE [LARGE SCALE GENOMIC DNA]</scope>
    <source>
        <strain evidence="2 3">DSM 45791</strain>
    </source>
</reference>
<organism evidence="2 3">
    <name type="scientific">Kutzneria buriramensis</name>
    <dbReference type="NCBI Taxonomy" id="1045776"/>
    <lineage>
        <taxon>Bacteria</taxon>
        <taxon>Bacillati</taxon>
        <taxon>Actinomycetota</taxon>
        <taxon>Actinomycetes</taxon>
        <taxon>Pseudonocardiales</taxon>
        <taxon>Pseudonocardiaceae</taxon>
        <taxon>Kutzneria</taxon>
    </lineage>
</organism>
<comment type="caution">
    <text evidence="2">The sequence shown here is derived from an EMBL/GenBank/DDBJ whole genome shotgun (WGS) entry which is preliminary data.</text>
</comment>
<sequence>MIIGETVLVTGGTGYVAGWCVAELLKRGYTVRTTVRSAAKG</sequence>
<evidence type="ECO:0000313" key="3">
    <source>
        <dbReference type="Proteomes" id="UP000256269"/>
    </source>
</evidence>
<accession>A0A3E0GV64</accession>
<evidence type="ECO:0000259" key="1">
    <source>
        <dbReference type="Pfam" id="PF01370"/>
    </source>
</evidence>
<evidence type="ECO:0000313" key="2">
    <source>
        <dbReference type="EMBL" id="REH26217.1"/>
    </source>
</evidence>
<dbReference type="SUPFAM" id="SSF51735">
    <property type="entry name" value="NAD(P)-binding Rossmann-fold domains"/>
    <property type="match status" value="1"/>
</dbReference>
<dbReference type="EMBL" id="QUNO01000034">
    <property type="protein sequence ID" value="REH26217.1"/>
    <property type="molecule type" value="Genomic_DNA"/>
</dbReference>
<name>A0A3E0GV64_9PSEU</name>
<dbReference type="AlphaFoldDB" id="A0A3E0GV64"/>
<dbReference type="InterPro" id="IPR036291">
    <property type="entry name" value="NAD(P)-bd_dom_sf"/>
</dbReference>
<dbReference type="Pfam" id="PF01370">
    <property type="entry name" value="Epimerase"/>
    <property type="match status" value="1"/>
</dbReference>
<proteinExistence type="predicted"/>
<dbReference type="Gene3D" id="3.40.50.720">
    <property type="entry name" value="NAD(P)-binding Rossmann-like Domain"/>
    <property type="match status" value="1"/>
</dbReference>
<dbReference type="Proteomes" id="UP000256269">
    <property type="component" value="Unassembled WGS sequence"/>
</dbReference>